<gene>
    <name evidence="2" type="ORF">ACJMK2_036811</name>
    <name evidence="3" type="ORF">ACJMK2_036837</name>
</gene>
<dbReference type="EMBL" id="JBJQND010000006">
    <property type="protein sequence ID" value="KAL3873721.1"/>
    <property type="molecule type" value="Genomic_DNA"/>
</dbReference>
<keyword evidence="4" id="KW-1185">Reference proteome</keyword>
<evidence type="ECO:0000256" key="1">
    <source>
        <dbReference type="SAM" id="SignalP"/>
    </source>
</evidence>
<proteinExistence type="predicted"/>
<reference evidence="3 4" key="1">
    <citation type="submission" date="2024-11" db="EMBL/GenBank/DDBJ databases">
        <title>Chromosome-level genome assembly of the freshwater bivalve Anodonta woodiana.</title>
        <authorList>
            <person name="Chen X."/>
        </authorList>
    </citation>
    <scope>NUCLEOTIDE SEQUENCE [LARGE SCALE GENOMIC DNA]</scope>
    <source>
        <strain evidence="3">MN2024</strain>
        <tissue evidence="3">Gills</tissue>
    </source>
</reference>
<evidence type="ECO:0000313" key="3">
    <source>
        <dbReference type="EMBL" id="KAL3873748.1"/>
    </source>
</evidence>
<evidence type="ECO:0000313" key="4">
    <source>
        <dbReference type="Proteomes" id="UP001634394"/>
    </source>
</evidence>
<name>A0ABD3WM01_SINWO</name>
<dbReference type="EMBL" id="JBJQND010000006">
    <property type="protein sequence ID" value="KAL3873748.1"/>
    <property type="molecule type" value="Genomic_DNA"/>
</dbReference>
<dbReference type="Proteomes" id="UP001634394">
    <property type="component" value="Unassembled WGS sequence"/>
</dbReference>
<evidence type="ECO:0000313" key="2">
    <source>
        <dbReference type="EMBL" id="KAL3873721.1"/>
    </source>
</evidence>
<keyword evidence="1" id="KW-0732">Signal</keyword>
<organism evidence="3 4">
    <name type="scientific">Sinanodonta woodiana</name>
    <name type="common">Chinese pond mussel</name>
    <name type="synonym">Anodonta woodiana</name>
    <dbReference type="NCBI Taxonomy" id="1069815"/>
    <lineage>
        <taxon>Eukaryota</taxon>
        <taxon>Metazoa</taxon>
        <taxon>Spiralia</taxon>
        <taxon>Lophotrochozoa</taxon>
        <taxon>Mollusca</taxon>
        <taxon>Bivalvia</taxon>
        <taxon>Autobranchia</taxon>
        <taxon>Heteroconchia</taxon>
        <taxon>Palaeoheterodonta</taxon>
        <taxon>Unionida</taxon>
        <taxon>Unionoidea</taxon>
        <taxon>Unionidae</taxon>
        <taxon>Unioninae</taxon>
        <taxon>Sinanodonta</taxon>
    </lineage>
</organism>
<sequence>MKSKLSLYLVVTLLYKEANTLPNQLKKVSEGKLKRRIFHLWDMFQNDEISVNALLNKCVR</sequence>
<accession>A0ABD3WM01</accession>
<feature type="signal peptide" evidence="1">
    <location>
        <begin position="1"/>
        <end position="20"/>
    </location>
</feature>
<comment type="caution">
    <text evidence="3">The sequence shown here is derived from an EMBL/GenBank/DDBJ whole genome shotgun (WGS) entry which is preliminary data.</text>
</comment>
<dbReference type="AlphaFoldDB" id="A0ABD3WM01"/>
<protein>
    <submittedName>
        <fullName evidence="3">Uncharacterized protein</fullName>
    </submittedName>
</protein>
<feature type="chain" id="PRO_5044725216" evidence="1">
    <location>
        <begin position="21"/>
        <end position="60"/>
    </location>
</feature>